<reference evidence="4" key="1">
    <citation type="journal article" date="2019" name="Int. J. Syst. Evol. Microbiol.">
        <title>The Global Catalogue of Microorganisms (GCM) 10K type strain sequencing project: providing services to taxonomists for standard genome sequencing and annotation.</title>
        <authorList>
            <consortium name="The Broad Institute Genomics Platform"/>
            <consortium name="The Broad Institute Genome Sequencing Center for Infectious Disease"/>
            <person name="Wu L."/>
            <person name="Ma J."/>
        </authorList>
    </citation>
    <scope>NUCLEOTIDE SEQUENCE [LARGE SCALE GENOMIC DNA]</scope>
    <source>
        <strain evidence="4">CGMCC 4.7106</strain>
    </source>
</reference>
<dbReference type="RefSeq" id="WP_386818232.1">
    <property type="nucleotide sequence ID" value="NZ_JBHUIT010000002.1"/>
</dbReference>
<evidence type="ECO:0000313" key="3">
    <source>
        <dbReference type="EMBL" id="MFD2255575.1"/>
    </source>
</evidence>
<organism evidence="3 4">
    <name type="scientific">Luteolibacter algae</name>
    <dbReference type="NCBI Taxonomy" id="454151"/>
    <lineage>
        <taxon>Bacteria</taxon>
        <taxon>Pseudomonadati</taxon>
        <taxon>Verrucomicrobiota</taxon>
        <taxon>Verrucomicrobiia</taxon>
        <taxon>Verrucomicrobiales</taxon>
        <taxon>Verrucomicrobiaceae</taxon>
        <taxon>Luteolibacter</taxon>
    </lineage>
</organism>
<dbReference type="EMBL" id="JBHUIT010000002">
    <property type="protein sequence ID" value="MFD2255575.1"/>
    <property type="molecule type" value="Genomic_DNA"/>
</dbReference>
<dbReference type="NCBIfam" id="TIGR02595">
    <property type="entry name" value="PEP_CTERM"/>
    <property type="match status" value="1"/>
</dbReference>
<evidence type="ECO:0000313" key="4">
    <source>
        <dbReference type="Proteomes" id="UP001597375"/>
    </source>
</evidence>
<accession>A0ABW5D4A1</accession>
<protein>
    <submittedName>
        <fullName evidence="3">PEP-CTERM sorting domain-containing protein</fullName>
    </submittedName>
</protein>
<proteinExistence type="predicted"/>
<dbReference type="Pfam" id="PF07589">
    <property type="entry name" value="PEP-CTERM"/>
    <property type="match status" value="1"/>
</dbReference>
<keyword evidence="1" id="KW-0472">Membrane</keyword>
<keyword evidence="1" id="KW-1133">Transmembrane helix</keyword>
<comment type="caution">
    <text evidence="3">The sequence shown here is derived from an EMBL/GenBank/DDBJ whole genome shotgun (WGS) entry which is preliminary data.</text>
</comment>
<dbReference type="InterPro" id="IPR013424">
    <property type="entry name" value="Ice-binding_C"/>
</dbReference>
<keyword evidence="4" id="KW-1185">Reference proteome</keyword>
<feature type="transmembrane region" description="Helical" evidence="1">
    <location>
        <begin position="12"/>
        <end position="32"/>
    </location>
</feature>
<sequence>MKIHTIVKNIGWLAVLPIMGVSTAGAVVVYSADFTDTNTFTNGALNGQDGWATSNSGAVIGVTGATVDGFKDHVNGSGATVVSGATYTSTVTFTYTDNSGGVGNGPHFGASIYNGSSADAEEINIMLKRSGNNSYRLGLYTNWGNTNASVGFQQSGTFSGVDIGFVPDANDPMLNDVFSDVLRLSITLTAGADANSWNATGRLFNVTTNTEVQTWNSTPANNLVFAAADGTSIYGGFGGGQSNSNQNIQDRTALEYSFESSVPEPSSLVLVSLGALGFTMRRRRN</sequence>
<evidence type="ECO:0000259" key="2">
    <source>
        <dbReference type="Pfam" id="PF07589"/>
    </source>
</evidence>
<gene>
    <name evidence="3" type="ORF">ACFSSA_02710</name>
</gene>
<keyword evidence="1" id="KW-0812">Transmembrane</keyword>
<name>A0ABW5D4A1_9BACT</name>
<feature type="domain" description="Ice-binding protein C-terminal" evidence="2">
    <location>
        <begin position="261"/>
        <end position="283"/>
    </location>
</feature>
<evidence type="ECO:0000256" key="1">
    <source>
        <dbReference type="SAM" id="Phobius"/>
    </source>
</evidence>
<dbReference type="Proteomes" id="UP001597375">
    <property type="component" value="Unassembled WGS sequence"/>
</dbReference>